<dbReference type="ExpressionAtlas" id="A0A3L6FYR5">
    <property type="expression patterns" value="baseline and differential"/>
</dbReference>
<dbReference type="EMBL" id="NCVQ01000003">
    <property type="protein sequence ID" value="PWZ39968.1"/>
    <property type="molecule type" value="Genomic_DNA"/>
</dbReference>
<feature type="region of interest" description="Disordered" evidence="1">
    <location>
        <begin position="1"/>
        <end position="26"/>
    </location>
</feature>
<feature type="compositionally biased region" description="Low complexity" evidence="1">
    <location>
        <begin position="54"/>
        <end position="63"/>
    </location>
</feature>
<accession>A0A3L6FYR5</accession>
<evidence type="ECO:0000256" key="1">
    <source>
        <dbReference type="SAM" id="MobiDB-lite"/>
    </source>
</evidence>
<dbReference type="GO" id="GO:0016592">
    <property type="term" value="C:mediator complex"/>
    <property type="evidence" value="ECO:0007669"/>
    <property type="project" value="InterPro"/>
</dbReference>
<feature type="region of interest" description="Disordered" evidence="1">
    <location>
        <begin position="39"/>
        <end position="77"/>
    </location>
</feature>
<dbReference type="PANTHER" id="PTHR37188">
    <property type="entry name" value="MEDIATOR OF RNA POLYMERASE II TRANSCRIPTION SUBUNIT-RELATED"/>
    <property type="match status" value="1"/>
</dbReference>
<dbReference type="InterPro" id="IPR038790">
    <property type="entry name" value="Med9_plant"/>
</dbReference>
<dbReference type="Proteomes" id="UP000251960">
    <property type="component" value="Chromosome 2"/>
</dbReference>
<comment type="caution">
    <text evidence="2">The sequence shown here is derived from an EMBL/GenBank/DDBJ whole genome shotgun (WGS) entry which is preliminary data.</text>
</comment>
<dbReference type="AlphaFoldDB" id="A0A3L6FYR5"/>
<name>A0A3L6FYR5_MAIZE</name>
<reference evidence="2" key="1">
    <citation type="journal article" date="2018" name="Nat. Genet.">
        <title>Extensive intraspecific gene order and gene structural variations between Mo17 and other maize genomes.</title>
        <authorList>
            <person name="Sun S."/>
            <person name="Zhou Y."/>
            <person name="Chen J."/>
            <person name="Shi J."/>
            <person name="Zhao H."/>
            <person name="Zhao H."/>
            <person name="Song W."/>
            <person name="Zhang M."/>
            <person name="Cui Y."/>
            <person name="Dong X."/>
            <person name="Liu H."/>
            <person name="Ma X."/>
            <person name="Jiao Y."/>
            <person name="Wang B."/>
            <person name="Wei X."/>
            <person name="Stein J.C."/>
            <person name="Glaubitz J.C."/>
            <person name="Lu F."/>
            <person name="Yu G."/>
            <person name="Liang C."/>
            <person name="Fengler K."/>
            <person name="Li B."/>
            <person name="Rafalski A."/>
            <person name="Schnable P.S."/>
            <person name="Ware D.H."/>
            <person name="Buckler E.S."/>
            <person name="Lai J."/>
        </authorList>
    </citation>
    <scope>NUCLEOTIDE SEQUENCE [LARGE SCALE GENOMIC DNA]</scope>
    <source>
        <tissue evidence="2">Seedling</tissue>
    </source>
</reference>
<evidence type="ECO:0000313" key="2">
    <source>
        <dbReference type="EMBL" id="PWZ39968.1"/>
    </source>
</evidence>
<gene>
    <name evidence="2" type="ORF">Zm00014a_043209</name>
</gene>
<proteinExistence type="predicted"/>
<dbReference type="PANTHER" id="PTHR37188:SF1">
    <property type="entry name" value="MEDIATOR OF RNA POLYMERASE II TRANSCRIPTION SUBUNIT-RELATED"/>
    <property type="match status" value="1"/>
</dbReference>
<sequence length="167" mass="18825">MDHHHPQQQQQQYGDPYRGLMTSPQPDHHLHALQYHQPQPQQQPALMSPPQPQPALMSPQPQQTLMSPPQPQQHHHASLASHFHLLHLVTRLADAIGTGTRDQNFDALLLLGVEPEYSYTEFELTCDVILKSLPREETGHKQCSSVGGAQEAWDQPRVTGSARFSFP</sequence>
<organism evidence="2">
    <name type="scientific">Zea mays</name>
    <name type="common">Maize</name>
    <dbReference type="NCBI Taxonomy" id="4577"/>
    <lineage>
        <taxon>Eukaryota</taxon>
        <taxon>Viridiplantae</taxon>
        <taxon>Streptophyta</taxon>
        <taxon>Embryophyta</taxon>
        <taxon>Tracheophyta</taxon>
        <taxon>Spermatophyta</taxon>
        <taxon>Magnoliopsida</taxon>
        <taxon>Liliopsida</taxon>
        <taxon>Poales</taxon>
        <taxon>Poaceae</taxon>
        <taxon>PACMAD clade</taxon>
        <taxon>Panicoideae</taxon>
        <taxon>Andropogonodae</taxon>
        <taxon>Andropogoneae</taxon>
        <taxon>Tripsacinae</taxon>
        <taxon>Zea</taxon>
    </lineage>
</organism>
<protein>
    <submittedName>
        <fullName evidence="2">Uncharacterized protein</fullName>
    </submittedName>
</protein>